<dbReference type="Proteomes" id="UP000663845">
    <property type="component" value="Unassembled WGS sequence"/>
</dbReference>
<proteinExistence type="predicted"/>
<dbReference type="PANTHER" id="PTHR33223:SF6">
    <property type="entry name" value="CCHC-TYPE DOMAIN-CONTAINING PROTEIN"/>
    <property type="match status" value="1"/>
</dbReference>
<name>A0A819T7A4_9BILA</name>
<evidence type="ECO:0000313" key="3">
    <source>
        <dbReference type="EMBL" id="CAF1494690.1"/>
    </source>
</evidence>
<dbReference type="PANTHER" id="PTHR33223">
    <property type="entry name" value="CCHC-TYPE DOMAIN-CONTAINING PROTEIN"/>
    <property type="match status" value="1"/>
</dbReference>
<gene>
    <name evidence="3" type="ORF">JYZ213_LOCUS43130</name>
    <name evidence="4" type="ORF">OXD698_LOCUS33892</name>
</gene>
<feature type="compositionally biased region" description="Polar residues" evidence="1">
    <location>
        <begin position="588"/>
        <end position="606"/>
    </location>
</feature>
<evidence type="ECO:0000313" key="4">
    <source>
        <dbReference type="EMBL" id="CAF4074108.1"/>
    </source>
</evidence>
<evidence type="ECO:0000256" key="1">
    <source>
        <dbReference type="SAM" id="MobiDB-lite"/>
    </source>
</evidence>
<dbReference type="EMBL" id="CAJNOG010002202">
    <property type="protein sequence ID" value="CAF1494690.1"/>
    <property type="molecule type" value="Genomic_DNA"/>
</dbReference>
<feature type="region of interest" description="Disordered" evidence="1">
    <location>
        <begin position="475"/>
        <end position="606"/>
    </location>
</feature>
<feature type="compositionally biased region" description="Low complexity" evidence="1">
    <location>
        <begin position="486"/>
        <end position="517"/>
    </location>
</feature>
<dbReference type="Proteomes" id="UP000663844">
    <property type="component" value="Unassembled WGS sequence"/>
</dbReference>
<dbReference type="Pfam" id="PF19259">
    <property type="entry name" value="Ty3_capsid"/>
    <property type="match status" value="1"/>
</dbReference>
<accession>A0A819T7A4</accession>
<dbReference type="AlphaFoldDB" id="A0A819T7A4"/>
<evidence type="ECO:0000313" key="5">
    <source>
        <dbReference type="Proteomes" id="UP000663844"/>
    </source>
</evidence>
<feature type="compositionally biased region" description="Polar residues" evidence="1">
    <location>
        <begin position="524"/>
        <end position="536"/>
    </location>
</feature>
<organism evidence="4 5">
    <name type="scientific">Adineta steineri</name>
    <dbReference type="NCBI Taxonomy" id="433720"/>
    <lineage>
        <taxon>Eukaryota</taxon>
        <taxon>Metazoa</taxon>
        <taxon>Spiralia</taxon>
        <taxon>Gnathifera</taxon>
        <taxon>Rotifera</taxon>
        <taxon>Eurotatoria</taxon>
        <taxon>Bdelloidea</taxon>
        <taxon>Adinetida</taxon>
        <taxon>Adinetidae</taxon>
        <taxon>Adineta</taxon>
    </lineage>
</organism>
<dbReference type="InterPro" id="IPR045358">
    <property type="entry name" value="Ty3_capsid"/>
</dbReference>
<protein>
    <recommendedName>
        <fullName evidence="2">Ty3 transposon capsid-like protein domain-containing protein</fullName>
    </recommendedName>
</protein>
<sequence>MSGLEDKLNIVTSVLNESLEIPLTDDTIIHSSTRITDENVEKFTISRGRNALLPEINQENKAKIVVTSTTDTELSNLGPHIIIENIDHIQKYIDTNQSNKIELETHPQSMDEVNDKDKIIQNDDNVIDESFDVFILKNFSQFSGNSDVVLWLDETEEKFNQFCIARNLRYSSISLLVKGEAKQIYIQHRKNIHTFDDFYEILLSAFKSKSNHLSTLRLGQDDTLLNKTKCDVCHTKLANESNTNFSNNSHQLSSAHHSLIQNSESNLGATKLVGELPVTTINTFSLNSSLAQTDPILNDLRKAIVENLIKNPKTFKGEKDDVNKWLEDIEHLLEIAHIPHLTRLDLISYSLRGDALEWFKTNRSSFTSWDLFVTSLKKAFTSNFHEEIAFKKLETYSQGQNQSIRTFFNDVLKLCKEADPTMSETTKLKTLLNKAKANIQYEVRKKRPTTTLEFLEYAKEVEEFMQLSSISLNDSNNYLDDPRVQTPMTSSLSYTPSPTYNQSFSNSSNNYSPQYSRNYDRNSRFQNNQNRYSPPRNSYVPPMSSSQPQSRLNINSQPPPQRYANNSNQTNNRQNVTSSNTNRVTNTPSRQPTANTIDVSHSSEGTAQEQEIFSSVLCSQCNQHGHDASACSSF</sequence>
<feature type="compositionally biased region" description="Low complexity" evidence="1">
    <location>
        <begin position="562"/>
        <end position="587"/>
    </location>
</feature>
<feature type="compositionally biased region" description="Polar residues" evidence="1">
    <location>
        <begin position="543"/>
        <end position="556"/>
    </location>
</feature>
<comment type="caution">
    <text evidence="4">The sequence shown here is derived from an EMBL/GenBank/DDBJ whole genome shotgun (WGS) entry which is preliminary data.</text>
</comment>
<evidence type="ECO:0000259" key="2">
    <source>
        <dbReference type="Pfam" id="PF19259"/>
    </source>
</evidence>
<dbReference type="EMBL" id="CAJOAZ010004762">
    <property type="protein sequence ID" value="CAF4074108.1"/>
    <property type="molecule type" value="Genomic_DNA"/>
</dbReference>
<reference evidence="4" key="1">
    <citation type="submission" date="2021-02" db="EMBL/GenBank/DDBJ databases">
        <authorList>
            <person name="Nowell W R."/>
        </authorList>
    </citation>
    <scope>NUCLEOTIDE SEQUENCE</scope>
</reference>
<feature type="domain" description="Ty3 transposon capsid-like protein" evidence="2">
    <location>
        <begin position="307"/>
        <end position="482"/>
    </location>
</feature>